<keyword evidence="8 14" id="KW-0112">Calmodulin-binding</keyword>
<reference evidence="18" key="3">
    <citation type="submission" date="2020-05" db="EMBL/GenBank/DDBJ databases">
        <title>Electrophorus electricus (electric eel) genome, fEleEle1, primary haplotype.</title>
        <authorList>
            <person name="Myers G."/>
            <person name="Meyer A."/>
            <person name="Fedrigo O."/>
            <person name="Formenti G."/>
            <person name="Rhie A."/>
            <person name="Tracey A."/>
            <person name="Sims Y."/>
            <person name="Jarvis E.D."/>
        </authorList>
    </citation>
    <scope>NUCLEOTIDE SEQUENCE [LARGE SCALE GENOMIC DNA]</scope>
</reference>
<evidence type="ECO:0000256" key="7">
    <source>
        <dbReference type="ARBA" id="ARBA00022600"/>
    </source>
</evidence>
<comment type="PTM">
    <text evidence="13">Although the final Cys may be farnesylated, the terminal tripeptide is probably not removed, and the C-terminus is not methylated.</text>
</comment>
<dbReference type="PANTHER" id="PTHR10749">
    <property type="entry name" value="PHOSPHORYLASE B KINASE REGULATORY SUBUNIT"/>
    <property type="match status" value="1"/>
</dbReference>
<evidence type="ECO:0000313" key="19">
    <source>
        <dbReference type="Proteomes" id="UP000314983"/>
    </source>
</evidence>
<sequence>MRSRSNSGVKLDNYARIVQQTILSHQDPVTGLLPASEEQPDAWVRDNVYSIISVWALSLAYRKNADRDEDKAKAYELEQSVVKLMRGLLQCIMRQLAKVEKFKYSKSTMDCLHAKYNTQTCATVVGDAEWGHLQMDATSLFLLFLAQMTASGLHIVYTQDEVDVVQNLMFYIEGAYKVADYGMWERGDKTNQGIPELNASSVGMAKAALEALDELNLFGAKGGPSSVVHALPDDIQHCQSILNSMLPRASTSKEIDAGVLAIISYPAFAVEDLDLVNITKEEIISKLQGRYGCCRFLRDGHKTPKEDPNRLYYESAELKLFENIECEWPLFWTYFILDGIFINNPEQVQEYREALDSILIKQKDGIRLLPELYSVPLDRVDEEYVNPHSVERVPMGKCPLKWGQSLYILGNLLAEGFLAPGEIDPLNRRFSTIPKPDVVVQVSILAETDEIKELLLKNGIEVETVADIHPIRVQPSRVLSHIYARLGRNERLGLTGRPYRRIGVLGTSKLYVIRNTIFSFTPQVTIQMQFYLALDNRMIVEMLRTDLSYLASRWRMTGRPIVTFPVSQTMLNHTDLDPAVLATIKKLQDGYYGGARIQTGKLSEFLTTSCFARLSFLDGGRPRFSSVGRDEGDANKGGSFSQGSLPDLHVGDDNDDLAQYLDQLLATTVPQQGVRAVGGASGLCRFKAAATKTREMVSLVNKAKQLHIHNVHMYLPTKLFRSPQPSLNLKDSSVALSSDSSLPHGPDGAIDHTALAQLLKDTQSLQDQADILYILFKDKGMEWDTGVRGQGSTVRRLLLELYEKAGDLRCWGLVRMISGMLRKKVEELDWACSDLLAHQKHLTVGLPPEPREKTITAPMPPDQLAKMIDEASENNITISILTQEIMVYLAMNIRTQPGLFGEMFRLRIGLIIQVMATELAQSLSCSGEEATESLMSLSPSELKNLLHHILSGKEFGVQKSVRAVDTGVSPAISIHEVGNVGATKSERVGISKLKSDMKLLEESRLSWSAQSKVICQVPKLSSVESLDGSVSLPVVRDSRQGQWLRRRRLDGALNRVPVGFYQKVWKILQKCHGLSIEGYVLPSSTTREMTPGEIKFAVHVETVLNRVPQPEYRQLLVEAILVLTMLADVDIHSIGSIIHVEKIVHIANDMFYQDQKALNADENILVRDHSTGICRLLYDTAPSGRFGTMTYLTKAVASYVQDFLPSGACALQ</sequence>
<evidence type="ECO:0000256" key="14">
    <source>
        <dbReference type="RuleBase" id="RU364123"/>
    </source>
</evidence>
<comment type="subcellular location">
    <subcellularLocation>
        <location evidence="2 14">Cell membrane</location>
        <topology evidence="2 14">Lipid-anchor</topology>
        <orientation evidence="2 14">Cytoplasmic side</orientation>
    </subcellularLocation>
</comment>
<feature type="domain" description="GH15-like" evidence="16">
    <location>
        <begin position="8"/>
        <end position="909"/>
    </location>
</feature>
<protein>
    <recommendedName>
        <fullName evidence="14">Phosphorylase b kinase regulatory subunit</fullName>
    </recommendedName>
</protein>
<dbReference type="Ensembl" id="ENSEEET00000000551.2">
    <property type="protein sequence ID" value="ENSEEEP00000000537.2"/>
    <property type="gene ID" value="ENSEEEG00000000277.2"/>
</dbReference>
<evidence type="ECO:0000256" key="11">
    <source>
        <dbReference type="ARBA" id="ARBA00023288"/>
    </source>
</evidence>
<reference evidence="18" key="4">
    <citation type="submission" date="2025-08" db="UniProtKB">
        <authorList>
            <consortium name="Ensembl"/>
        </authorList>
    </citation>
    <scope>IDENTIFICATION</scope>
</reference>
<evidence type="ECO:0000259" key="16">
    <source>
        <dbReference type="Pfam" id="PF00723"/>
    </source>
</evidence>
<keyword evidence="10 14" id="KW-0119">Carbohydrate metabolism</keyword>
<feature type="lipid moiety-binding region" description="S-farnesyl cysteine" evidence="13">
    <location>
        <position position="1209"/>
    </location>
</feature>
<reference evidence="19" key="2">
    <citation type="journal article" date="2017" name="Sci. Adv.">
        <title>A tail of two voltages: Proteomic comparison of the three electric organs of the electric eel.</title>
        <authorList>
            <person name="Traeger L.L."/>
            <person name="Sabat G."/>
            <person name="Barrett-Wilt G.A."/>
            <person name="Wells G.B."/>
            <person name="Sussman M.R."/>
        </authorList>
    </citation>
    <scope>NUCLEOTIDE SEQUENCE [LARGE SCALE GENOMIC DNA]</scope>
</reference>
<keyword evidence="6" id="KW-0597">Phosphoprotein</keyword>
<keyword evidence="12 13" id="KW-0636">Prenylation</keyword>
<dbReference type="Pfam" id="PF19292">
    <property type="entry name" value="KPBB_C"/>
    <property type="match status" value="1"/>
</dbReference>
<evidence type="ECO:0000256" key="3">
    <source>
        <dbReference type="ARBA" id="ARBA00005131"/>
    </source>
</evidence>
<name>A0A4W4DN87_ELEEL</name>
<dbReference type="Proteomes" id="UP000314983">
    <property type="component" value="Chromosome 19"/>
</dbReference>
<feature type="region of interest" description="Disordered" evidence="15">
    <location>
        <begin position="627"/>
        <end position="646"/>
    </location>
</feature>
<dbReference type="InterPro" id="IPR008928">
    <property type="entry name" value="6-hairpin_glycosidase_sf"/>
</dbReference>
<dbReference type="InterPro" id="IPR012341">
    <property type="entry name" value="6hp_glycosidase-like_sf"/>
</dbReference>
<evidence type="ECO:0000256" key="5">
    <source>
        <dbReference type="ARBA" id="ARBA00022475"/>
    </source>
</evidence>
<organism evidence="18 19">
    <name type="scientific">Electrophorus electricus</name>
    <name type="common">Electric eel</name>
    <name type="synonym">Gymnotus electricus</name>
    <dbReference type="NCBI Taxonomy" id="8005"/>
    <lineage>
        <taxon>Eukaryota</taxon>
        <taxon>Metazoa</taxon>
        <taxon>Chordata</taxon>
        <taxon>Craniata</taxon>
        <taxon>Vertebrata</taxon>
        <taxon>Euteleostomi</taxon>
        <taxon>Actinopterygii</taxon>
        <taxon>Neopterygii</taxon>
        <taxon>Teleostei</taxon>
        <taxon>Ostariophysi</taxon>
        <taxon>Gymnotiformes</taxon>
        <taxon>Gymnotoidei</taxon>
        <taxon>Gymnotidae</taxon>
        <taxon>Electrophorus</taxon>
    </lineage>
</organism>
<dbReference type="GO" id="GO:0005516">
    <property type="term" value="F:calmodulin binding"/>
    <property type="evidence" value="ECO:0007669"/>
    <property type="project" value="UniProtKB-KW"/>
</dbReference>
<evidence type="ECO:0000313" key="18">
    <source>
        <dbReference type="Ensembl" id="ENSEEEP00000000537.2"/>
    </source>
</evidence>
<dbReference type="InterPro" id="IPR011613">
    <property type="entry name" value="GH15-like"/>
</dbReference>
<evidence type="ECO:0000259" key="17">
    <source>
        <dbReference type="Pfam" id="PF19292"/>
    </source>
</evidence>
<evidence type="ECO:0000256" key="2">
    <source>
        <dbReference type="ARBA" id="ARBA00004342"/>
    </source>
</evidence>
<evidence type="ECO:0000256" key="12">
    <source>
        <dbReference type="ARBA" id="ARBA00023289"/>
    </source>
</evidence>
<dbReference type="GeneTree" id="ENSGT00950000183118"/>
<dbReference type="UniPathway" id="UPA00163"/>
<dbReference type="InterPro" id="IPR045583">
    <property type="entry name" value="KPBA/B_C"/>
</dbReference>
<feature type="domain" description="Phosphorylase b kinase regulatory subunit alpha/beta C-terminal" evidence="17">
    <location>
        <begin position="1036"/>
        <end position="1158"/>
    </location>
</feature>
<evidence type="ECO:0000256" key="10">
    <source>
        <dbReference type="ARBA" id="ARBA00023277"/>
    </source>
</evidence>
<evidence type="ECO:0000256" key="15">
    <source>
        <dbReference type="SAM" id="MobiDB-lite"/>
    </source>
</evidence>
<dbReference type="GO" id="GO:0005886">
    <property type="term" value="C:plasma membrane"/>
    <property type="evidence" value="ECO:0007669"/>
    <property type="project" value="UniProtKB-SubCell"/>
</dbReference>
<accession>A0A4W4DN87</accession>
<reference evidence="19" key="1">
    <citation type="journal article" date="2014" name="Science">
        <title>Nonhuman genetics. Genomic basis for the convergent evolution of electric organs.</title>
        <authorList>
            <person name="Gallant J.R."/>
            <person name="Traeger L.L."/>
            <person name="Volkening J.D."/>
            <person name="Moffett H."/>
            <person name="Chen P.H."/>
            <person name="Novina C.D."/>
            <person name="Phillips G.N.Jr."/>
            <person name="Anand R."/>
            <person name="Wells G.B."/>
            <person name="Pinch M."/>
            <person name="Guth R."/>
            <person name="Unguez G.A."/>
            <person name="Albert J.S."/>
            <person name="Zakon H.H."/>
            <person name="Samanta M.P."/>
            <person name="Sussman M.R."/>
        </authorList>
    </citation>
    <scope>NUCLEOTIDE SEQUENCE [LARGE SCALE GENOMIC DNA]</scope>
</reference>
<dbReference type="PANTHER" id="PTHR10749:SF4">
    <property type="entry name" value="PHOSPHORYLASE B KINASE REGULATORY SUBUNIT ALPHA, SKELETAL MUSCLE ISOFORM"/>
    <property type="match status" value="1"/>
</dbReference>
<evidence type="ECO:0000256" key="6">
    <source>
        <dbReference type="ARBA" id="ARBA00022553"/>
    </source>
</evidence>
<evidence type="ECO:0000256" key="13">
    <source>
        <dbReference type="PIRSR" id="PIRSR608734-50"/>
    </source>
</evidence>
<dbReference type="FunFam" id="1.50.10.10:FF:000004">
    <property type="entry name" value="Phosphorylase b kinase regulatory subunit"/>
    <property type="match status" value="1"/>
</dbReference>
<proteinExistence type="inferred from homology"/>
<evidence type="ECO:0000256" key="8">
    <source>
        <dbReference type="ARBA" id="ARBA00022860"/>
    </source>
</evidence>
<evidence type="ECO:0000256" key="9">
    <source>
        <dbReference type="ARBA" id="ARBA00023136"/>
    </source>
</evidence>
<comment type="similarity">
    <text evidence="4 14">Belongs to the phosphorylase b kinase regulatory chain family.</text>
</comment>
<keyword evidence="7 14" id="KW-0321">Glycogen metabolism</keyword>
<keyword evidence="5 14" id="KW-1003">Cell membrane</keyword>
<dbReference type="SUPFAM" id="SSF48208">
    <property type="entry name" value="Six-hairpin glycosidases"/>
    <property type="match status" value="1"/>
</dbReference>
<gene>
    <name evidence="18" type="primary">phka1a</name>
</gene>
<dbReference type="InterPro" id="IPR008734">
    <property type="entry name" value="PHK_A/B_su"/>
</dbReference>
<keyword evidence="19" id="KW-1185">Reference proteome</keyword>
<dbReference type="Gene3D" id="1.50.10.10">
    <property type="match status" value="1"/>
</dbReference>
<reference evidence="18" key="5">
    <citation type="submission" date="2025-09" db="UniProtKB">
        <authorList>
            <consortium name="Ensembl"/>
        </authorList>
    </citation>
    <scope>IDENTIFICATION</scope>
</reference>
<evidence type="ECO:0000256" key="4">
    <source>
        <dbReference type="ARBA" id="ARBA00007128"/>
    </source>
</evidence>
<keyword evidence="9 14" id="KW-0472">Membrane</keyword>
<dbReference type="Pfam" id="PF00723">
    <property type="entry name" value="Glyco_hydro_15"/>
    <property type="match status" value="1"/>
</dbReference>
<keyword evidence="11 13" id="KW-0449">Lipoprotein</keyword>
<evidence type="ECO:0000256" key="1">
    <source>
        <dbReference type="ARBA" id="ARBA00002837"/>
    </source>
</evidence>
<dbReference type="GO" id="GO:0005977">
    <property type="term" value="P:glycogen metabolic process"/>
    <property type="evidence" value="ECO:0007669"/>
    <property type="project" value="UniProtKB-UniPathway"/>
</dbReference>
<dbReference type="GO" id="GO:0005964">
    <property type="term" value="C:phosphorylase kinase complex"/>
    <property type="evidence" value="ECO:0007669"/>
    <property type="project" value="TreeGrafter"/>
</dbReference>
<comment type="function">
    <text evidence="1">Phosphorylase b kinase catalyzes the phosphorylation of serine in certain substrates, including troponin I. The alpha chain may bind calmodulin.</text>
</comment>
<dbReference type="AlphaFoldDB" id="A0A4W4DN87"/>
<comment type="pathway">
    <text evidence="3 14">Glycan biosynthesis; glycogen metabolism.</text>
</comment>